<dbReference type="GO" id="GO:0004467">
    <property type="term" value="F:long-chain fatty acid-CoA ligase activity"/>
    <property type="evidence" value="ECO:0007669"/>
    <property type="project" value="TreeGrafter"/>
</dbReference>
<gene>
    <name evidence="3" type="ORF">H2200_000776</name>
</gene>
<keyword evidence="1" id="KW-0472">Membrane</keyword>
<keyword evidence="1" id="KW-1133">Transmembrane helix</keyword>
<organism evidence="3 4">
    <name type="scientific">Cladophialophora chaetospira</name>
    <dbReference type="NCBI Taxonomy" id="386627"/>
    <lineage>
        <taxon>Eukaryota</taxon>
        <taxon>Fungi</taxon>
        <taxon>Dikarya</taxon>
        <taxon>Ascomycota</taxon>
        <taxon>Pezizomycotina</taxon>
        <taxon>Eurotiomycetes</taxon>
        <taxon>Chaetothyriomycetidae</taxon>
        <taxon>Chaetothyriales</taxon>
        <taxon>Herpotrichiellaceae</taxon>
        <taxon>Cladophialophora</taxon>
    </lineage>
</organism>
<sequence length="552" mass="58819">MTESGLAERLDVAIAEFFSSWNLWTTILTLSLVIFLIYPLLTGQDPDTHPFLLARQAQIAPIRHQGESAVYRAIEIPHGYPLRAGLGVKDPGTPKWSSGRPGDLRDIWRTAVRGVVNEEGNPTGQKGKILTVLGREKVIEHSLEDLTLGINVIGQYVKRNNGQSVAVCLSNSVELLSAIFAGSFYGFSTILLPYGLPQEKLTSLLANTSADHVIAETGILDLDDLASSAKSIKTVIWATRTINDHMSWTEGTPDGYNVTSWNELVEKNQRSANSEVLPLDKDSQVPPVSVFVPAANGGFDLVKYTSENLISATAALLATLPRAQKLSVADTLLPTTPLTESYTLAWTFAALFSNTTLSLNSVAGDNIDLLNATSQVSPTIVLASPATVTAYQKHPATKYPGGLGKFMTQRTLAQGNMPTKAASAATPLSHLRVLLVPQSVASPSSSRLTSAALHTLRTQLKARIGYALTAPQVAGAVSQTNIFDYRDKGGKVVSVGAPISSVEVNLTGEEEVVGARSPRGTITVKGPAVVGGKATIDGLEVQIAEDHTLILL</sequence>
<feature type="domain" description="AMP-dependent synthetase/ligase" evidence="2">
    <location>
        <begin position="302"/>
        <end position="532"/>
    </location>
</feature>
<dbReference type="Pfam" id="PF00501">
    <property type="entry name" value="AMP-binding"/>
    <property type="match status" value="1"/>
</dbReference>
<evidence type="ECO:0000313" key="4">
    <source>
        <dbReference type="Proteomes" id="UP001172673"/>
    </source>
</evidence>
<dbReference type="SUPFAM" id="SSF56801">
    <property type="entry name" value="Acetyl-CoA synthetase-like"/>
    <property type="match status" value="1"/>
</dbReference>
<feature type="transmembrane region" description="Helical" evidence="1">
    <location>
        <begin position="21"/>
        <end position="41"/>
    </location>
</feature>
<keyword evidence="1" id="KW-0812">Transmembrane</keyword>
<dbReference type="PANTHER" id="PTHR43272">
    <property type="entry name" value="LONG-CHAIN-FATTY-ACID--COA LIGASE"/>
    <property type="match status" value="1"/>
</dbReference>
<protein>
    <recommendedName>
        <fullName evidence="2">AMP-dependent synthetase/ligase domain-containing protein</fullName>
    </recommendedName>
</protein>
<dbReference type="AlphaFoldDB" id="A0AA38XP37"/>
<dbReference type="InterPro" id="IPR000873">
    <property type="entry name" value="AMP-dep_synth/lig_dom"/>
</dbReference>
<reference evidence="3" key="1">
    <citation type="submission" date="2022-10" db="EMBL/GenBank/DDBJ databases">
        <title>Culturing micro-colonial fungi from biological soil crusts in the Mojave desert and describing Neophaeococcomyces mojavensis, and introducing the new genera and species Taxawa tesnikishii.</title>
        <authorList>
            <person name="Kurbessoian T."/>
            <person name="Stajich J.E."/>
        </authorList>
    </citation>
    <scope>NUCLEOTIDE SEQUENCE</scope>
    <source>
        <strain evidence="3">TK_41</strain>
    </source>
</reference>
<dbReference type="InterPro" id="IPR042099">
    <property type="entry name" value="ANL_N_sf"/>
</dbReference>
<dbReference type="PANTHER" id="PTHR43272:SF11">
    <property type="entry name" value="AMP-DEPENDENT SYNTHETASE_LIGASE DOMAIN-CONTAINING PROTEIN"/>
    <property type="match status" value="1"/>
</dbReference>
<keyword evidence="4" id="KW-1185">Reference proteome</keyword>
<dbReference type="GO" id="GO:0016020">
    <property type="term" value="C:membrane"/>
    <property type="evidence" value="ECO:0007669"/>
    <property type="project" value="TreeGrafter"/>
</dbReference>
<dbReference type="GO" id="GO:0005783">
    <property type="term" value="C:endoplasmic reticulum"/>
    <property type="evidence" value="ECO:0007669"/>
    <property type="project" value="TreeGrafter"/>
</dbReference>
<dbReference type="EMBL" id="JAPDRK010000001">
    <property type="protein sequence ID" value="KAJ9617055.1"/>
    <property type="molecule type" value="Genomic_DNA"/>
</dbReference>
<comment type="caution">
    <text evidence="3">The sequence shown here is derived from an EMBL/GenBank/DDBJ whole genome shotgun (WGS) entry which is preliminary data.</text>
</comment>
<dbReference type="Gene3D" id="3.40.50.12780">
    <property type="entry name" value="N-terminal domain of ligase-like"/>
    <property type="match status" value="1"/>
</dbReference>
<evidence type="ECO:0000313" key="3">
    <source>
        <dbReference type="EMBL" id="KAJ9617055.1"/>
    </source>
</evidence>
<evidence type="ECO:0000256" key="1">
    <source>
        <dbReference type="SAM" id="Phobius"/>
    </source>
</evidence>
<accession>A0AA38XP37</accession>
<dbReference type="Proteomes" id="UP001172673">
    <property type="component" value="Unassembled WGS sequence"/>
</dbReference>
<proteinExistence type="predicted"/>
<name>A0AA38XP37_9EURO</name>
<evidence type="ECO:0000259" key="2">
    <source>
        <dbReference type="Pfam" id="PF00501"/>
    </source>
</evidence>